<evidence type="ECO:0000313" key="3">
    <source>
        <dbReference type="Proteomes" id="UP001631993"/>
    </source>
</evidence>
<keyword evidence="3" id="KW-1185">Reference proteome</keyword>
<reference evidence="2 3" key="1">
    <citation type="submission" date="2024-12" db="EMBL/GenBank/DDBJ databases">
        <title>Forecasting of Potato common scab and diversities of Pathogenic streptomyces spp. in china.</title>
        <authorList>
            <person name="Handique U."/>
            <person name="Wu J."/>
        </authorList>
    </citation>
    <scope>NUCLEOTIDE SEQUENCE [LARGE SCALE GENOMIC DNA]</scope>
    <source>
        <strain evidence="2 3">ZRIMU1585</strain>
    </source>
</reference>
<protein>
    <submittedName>
        <fullName evidence="2">Uncharacterized protein</fullName>
    </submittedName>
</protein>
<sequence>MRFAEDERRYVSLAGLRLRGWTGALVHRLLGAPDRLSVDPRVRAAPQVRLYRVERVEAAERGEEFRRGRTRRTGGPAPDRGEGP</sequence>
<dbReference type="EMBL" id="JBJVNE010000009">
    <property type="protein sequence ID" value="MFM9648494.1"/>
    <property type="molecule type" value="Genomic_DNA"/>
</dbReference>
<organism evidence="2 3">
    <name type="scientific">Streptomyces galilaeus</name>
    <dbReference type="NCBI Taxonomy" id="33899"/>
    <lineage>
        <taxon>Bacteria</taxon>
        <taxon>Bacillati</taxon>
        <taxon>Actinomycetota</taxon>
        <taxon>Actinomycetes</taxon>
        <taxon>Kitasatosporales</taxon>
        <taxon>Streptomycetaceae</taxon>
        <taxon>Streptomyces</taxon>
    </lineage>
</organism>
<name>A0ABW9IL03_STRGJ</name>
<dbReference type="GeneID" id="301203069"/>
<comment type="caution">
    <text evidence="2">The sequence shown here is derived from an EMBL/GenBank/DDBJ whole genome shotgun (WGS) entry which is preliminary data.</text>
</comment>
<evidence type="ECO:0000313" key="2">
    <source>
        <dbReference type="EMBL" id="MFM9648494.1"/>
    </source>
</evidence>
<dbReference type="RefSeq" id="WP_190046483.1">
    <property type="nucleotide sequence ID" value="NZ_BMVS01000002.1"/>
</dbReference>
<evidence type="ECO:0000256" key="1">
    <source>
        <dbReference type="SAM" id="MobiDB-lite"/>
    </source>
</evidence>
<dbReference type="Proteomes" id="UP001631993">
    <property type="component" value="Unassembled WGS sequence"/>
</dbReference>
<accession>A0ABW9IL03</accession>
<gene>
    <name evidence="2" type="ORF">ACKI1S_20325</name>
</gene>
<proteinExistence type="predicted"/>
<feature type="region of interest" description="Disordered" evidence="1">
    <location>
        <begin position="62"/>
        <end position="84"/>
    </location>
</feature>